<dbReference type="RefSeq" id="XP_007863108.1">
    <property type="nucleotide sequence ID" value="XM_007864917.1"/>
</dbReference>
<feature type="transmembrane region" description="Helical" evidence="2">
    <location>
        <begin position="409"/>
        <end position="432"/>
    </location>
</feature>
<sequence length="458" mass="49179">MSVAHSADQGGRQARRRTLMQTESQLAAGEEAQHLLSSAQKPSDHDTSFSTVQPTSHGDVALPAHSVSSVVPAGTADHVCPPFPTGFGEGESFNGRQCSISDSENLTLNPGMEGRGVLGRIQVNGEKILRQLKAHWILVCFASVVASLVISIPIGWALRLRPFQDAADTGEPGLALHATLISVDPGTGSMTIDWGVNVGLHSCQDYPNATINLYFDQNLLRSSSCESGSPSNNRPSVPVFSMNMTEECPWDYYGDSAYFRTDIAIGSLPGSTVQSYPFDVYYADISMYTEIPNNSTLVPVSITRTGGIAVGYSTILTDLEPGTSVIGNTFKSKLTITRGLVIRLYSVLIVLAIWLVTLAFLATCVAVVFLGRPTSAAVLALPVGTLFAFTQLRSTLPGAPAGFGADIDFVGILPCLTIITFCSVLMILVFLYRNPESWRTSEDKDQEKYPSNSFSSEC</sequence>
<reference evidence="3 4" key="1">
    <citation type="journal article" date="2012" name="Science">
        <title>The Paleozoic origin of enzymatic lignin decomposition reconstructed from 31 fungal genomes.</title>
        <authorList>
            <person name="Floudas D."/>
            <person name="Binder M."/>
            <person name="Riley R."/>
            <person name="Barry K."/>
            <person name="Blanchette R.A."/>
            <person name="Henrissat B."/>
            <person name="Martinez A.T."/>
            <person name="Otillar R."/>
            <person name="Spatafora J.W."/>
            <person name="Yadav J.S."/>
            <person name="Aerts A."/>
            <person name="Benoit I."/>
            <person name="Boyd A."/>
            <person name="Carlson A."/>
            <person name="Copeland A."/>
            <person name="Coutinho P.M."/>
            <person name="de Vries R.P."/>
            <person name="Ferreira P."/>
            <person name="Findley K."/>
            <person name="Foster B."/>
            <person name="Gaskell J."/>
            <person name="Glotzer D."/>
            <person name="Gorecki P."/>
            <person name="Heitman J."/>
            <person name="Hesse C."/>
            <person name="Hori C."/>
            <person name="Igarashi K."/>
            <person name="Jurgens J.A."/>
            <person name="Kallen N."/>
            <person name="Kersten P."/>
            <person name="Kohler A."/>
            <person name="Kuees U."/>
            <person name="Kumar T.K.A."/>
            <person name="Kuo A."/>
            <person name="LaButti K."/>
            <person name="Larrondo L.F."/>
            <person name="Lindquist E."/>
            <person name="Ling A."/>
            <person name="Lombard V."/>
            <person name="Lucas S."/>
            <person name="Lundell T."/>
            <person name="Martin R."/>
            <person name="McLaughlin D.J."/>
            <person name="Morgenstern I."/>
            <person name="Morin E."/>
            <person name="Murat C."/>
            <person name="Nagy L.G."/>
            <person name="Nolan M."/>
            <person name="Ohm R.A."/>
            <person name="Patyshakuliyeva A."/>
            <person name="Rokas A."/>
            <person name="Ruiz-Duenas F.J."/>
            <person name="Sabat G."/>
            <person name="Salamov A."/>
            <person name="Samejima M."/>
            <person name="Schmutz J."/>
            <person name="Slot J.C."/>
            <person name="St John F."/>
            <person name="Stenlid J."/>
            <person name="Sun H."/>
            <person name="Sun S."/>
            <person name="Syed K."/>
            <person name="Tsang A."/>
            <person name="Wiebenga A."/>
            <person name="Young D."/>
            <person name="Pisabarro A."/>
            <person name="Eastwood D.C."/>
            <person name="Martin F."/>
            <person name="Cullen D."/>
            <person name="Grigoriev I.V."/>
            <person name="Hibbett D.S."/>
        </authorList>
    </citation>
    <scope>NUCLEOTIDE SEQUENCE [LARGE SCALE GENOMIC DNA]</scope>
    <source>
        <strain evidence="3 4">ATCC 11539</strain>
    </source>
</reference>
<accession>S7QEL8</accession>
<feature type="transmembrane region" description="Helical" evidence="2">
    <location>
        <begin position="344"/>
        <end position="369"/>
    </location>
</feature>
<dbReference type="AlphaFoldDB" id="S7QEL8"/>
<feature type="transmembrane region" description="Helical" evidence="2">
    <location>
        <begin position="136"/>
        <end position="158"/>
    </location>
</feature>
<dbReference type="OMA" id="HDIPRWH"/>
<dbReference type="HOGENOM" id="CLU_045562_0_0_1"/>
<dbReference type="STRING" id="670483.S7QEL8"/>
<feature type="region of interest" description="Disordered" evidence="1">
    <location>
        <begin position="1"/>
        <end position="57"/>
    </location>
</feature>
<evidence type="ECO:0000256" key="2">
    <source>
        <dbReference type="SAM" id="Phobius"/>
    </source>
</evidence>
<proteinExistence type="predicted"/>
<gene>
    <name evidence="3" type="ORF">GLOTRDRAFT_136623</name>
</gene>
<organism evidence="3 4">
    <name type="scientific">Gloeophyllum trabeum (strain ATCC 11539 / FP-39264 / Madison 617)</name>
    <name type="common">Brown rot fungus</name>
    <dbReference type="NCBI Taxonomy" id="670483"/>
    <lineage>
        <taxon>Eukaryota</taxon>
        <taxon>Fungi</taxon>
        <taxon>Dikarya</taxon>
        <taxon>Basidiomycota</taxon>
        <taxon>Agaricomycotina</taxon>
        <taxon>Agaricomycetes</taxon>
        <taxon>Gloeophyllales</taxon>
        <taxon>Gloeophyllaceae</taxon>
        <taxon>Gloeophyllum</taxon>
    </lineage>
</organism>
<dbReference type="Proteomes" id="UP000030669">
    <property type="component" value="Unassembled WGS sequence"/>
</dbReference>
<dbReference type="GeneID" id="19303584"/>
<keyword evidence="2" id="KW-0812">Transmembrane</keyword>
<dbReference type="Pfam" id="PF14494">
    <property type="entry name" value="DUF4436"/>
    <property type="match status" value="1"/>
</dbReference>
<dbReference type="InterPro" id="IPR027948">
    <property type="entry name" value="DUF4436"/>
</dbReference>
<dbReference type="eggNOG" id="ENOG502SPP2">
    <property type="taxonomic scope" value="Eukaryota"/>
</dbReference>
<protein>
    <submittedName>
        <fullName evidence="3">Uncharacterized protein</fullName>
    </submittedName>
</protein>
<dbReference type="EMBL" id="KB469298">
    <property type="protein sequence ID" value="EPQ57743.1"/>
    <property type="molecule type" value="Genomic_DNA"/>
</dbReference>
<evidence type="ECO:0000256" key="1">
    <source>
        <dbReference type="SAM" id="MobiDB-lite"/>
    </source>
</evidence>
<keyword evidence="2" id="KW-0472">Membrane</keyword>
<keyword evidence="2" id="KW-1133">Transmembrane helix</keyword>
<dbReference type="OrthoDB" id="2923771at2759"/>
<evidence type="ECO:0000313" key="4">
    <source>
        <dbReference type="Proteomes" id="UP000030669"/>
    </source>
</evidence>
<feature type="transmembrane region" description="Helical" evidence="2">
    <location>
        <begin position="376"/>
        <end position="394"/>
    </location>
</feature>
<dbReference type="KEGG" id="gtr:GLOTRDRAFT_136623"/>
<name>S7QEL8_GLOTA</name>
<evidence type="ECO:0000313" key="3">
    <source>
        <dbReference type="EMBL" id="EPQ57743.1"/>
    </source>
</evidence>
<keyword evidence="4" id="KW-1185">Reference proteome</keyword>